<protein>
    <submittedName>
        <fullName evidence="1">Uncharacterized protein</fullName>
    </submittedName>
</protein>
<accession>A0AAE1DNM4</accession>
<proteinExistence type="predicted"/>
<dbReference type="Proteomes" id="UP001283361">
    <property type="component" value="Unassembled WGS sequence"/>
</dbReference>
<gene>
    <name evidence="1" type="ORF">RRG08_038467</name>
</gene>
<name>A0AAE1DNM4_9GAST</name>
<sequence>MLKMLLQYGADVNVQVEEHSSSCGCSAGACVNTVTQSGDTPLSAAIGYKQLVELGYLSRLRNYRSRRVQVGYNTIVLKLLRFLSGSYLSYKDRHSLHTAVAGARRCASSAVRAPQDRQVFPVNSFAHYDIVRLCWDLNIRCALAEGGNGNSQRHNYHWASSFEVEESTAQARQLQLLDSRWPAHLLAAHLSLITISSALSQHLTKHIRYTHGNKQMDM</sequence>
<evidence type="ECO:0000313" key="2">
    <source>
        <dbReference type="Proteomes" id="UP001283361"/>
    </source>
</evidence>
<reference evidence="1" key="1">
    <citation type="journal article" date="2023" name="G3 (Bethesda)">
        <title>A reference genome for the long-term kleptoplast-retaining sea slug Elysia crispata morphotype clarki.</title>
        <authorList>
            <person name="Eastman K.E."/>
            <person name="Pendleton A.L."/>
            <person name="Shaikh M.A."/>
            <person name="Suttiyut T."/>
            <person name="Ogas R."/>
            <person name="Tomko P."/>
            <person name="Gavelis G."/>
            <person name="Widhalm J.R."/>
            <person name="Wisecaver J.H."/>
        </authorList>
    </citation>
    <scope>NUCLEOTIDE SEQUENCE</scope>
    <source>
        <strain evidence="1">ECLA1</strain>
    </source>
</reference>
<comment type="caution">
    <text evidence="1">The sequence shown here is derived from an EMBL/GenBank/DDBJ whole genome shotgun (WGS) entry which is preliminary data.</text>
</comment>
<keyword evidence="2" id="KW-1185">Reference proteome</keyword>
<dbReference type="AlphaFoldDB" id="A0AAE1DNM4"/>
<organism evidence="1 2">
    <name type="scientific">Elysia crispata</name>
    <name type="common">lettuce slug</name>
    <dbReference type="NCBI Taxonomy" id="231223"/>
    <lineage>
        <taxon>Eukaryota</taxon>
        <taxon>Metazoa</taxon>
        <taxon>Spiralia</taxon>
        <taxon>Lophotrochozoa</taxon>
        <taxon>Mollusca</taxon>
        <taxon>Gastropoda</taxon>
        <taxon>Heterobranchia</taxon>
        <taxon>Euthyneura</taxon>
        <taxon>Panpulmonata</taxon>
        <taxon>Sacoglossa</taxon>
        <taxon>Placobranchoidea</taxon>
        <taxon>Plakobranchidae</taxon>
        <taxon>Elysia</taxon>
    </lineage>
</organism>
<evidence type="ECO:0000313" key="1">
    <source>
        <dbReference type="EMBL" id="KAK3777002.1"/>
    </source>
</evidence>
<dbReference type="PROSITE" id="PS51257">
    <property type="entry name" value="PROKAR_LIPOPROTEIN"/>
    <property type="match status" value="1"/>
</dbReference>
<dbReference type="EMBL" id="JAWDGP010003141">
    <property type="protein sequence ID" value="KAK3777002.1"/>
    <property type="molecule type" value="Genomic_DNA"/>
</dbReference>